<comment type="caution">
    <text evidence="8">The sequence shown here is derived from an EMBL/GenBank/DDBJ whole genome shotgun (WGS) entry which is preliminary data.</text>
</comment>
<protein>
    <recommendedName>
        <fullName evidence="10">FUSC family protein</fullName>
    </recommendedName>
</protein>
<dbReference type="RefSeq" id="WP_084858598.1">
    <property type="nucleotide sequence ID" value="NZ_JAOTEI010000026.1"/>
</dbReference>
<dbReference type="EMBL" id="NBWC01000034">
    <property type="protein sequence ID" value="ORL61160.1"/>
    <property type="molecule type" value="Genomic_DNA"/>
</dbReference>
<evidence type="ECO:0000256" key="4">
    <source>
        <dbReference type="ARBA" id="ARBA00022692"/>
    </source>
</evidence>
<dbReference type="GO" id="GO:0022857">
    <property type="term" value="F:transmembrane transporter activity"/>
    <property type="evidence" value="ECO:0007669"/>
    <property type="project" value="InterPro"/>
</dbReference>
<dbReference type="GO" id="GO:0005886">
    <property type="term" value="C:plasma membrane"/>
    <property type="evidence" value="ECO:0007669"/>
    <property type="project" value="UniProtKB-SubCell"/>
</dbReference>
<evidence type="ECO:0000256" key="7">
    <source>
        <dbReference type="SAM" id="Phobius"/>
    </source>
</evidence>
<feature type="transmembrane region" description="Helical" evidence="7">
    <location>
        <begin position="381"/>
        <end position="401"/>
    </location>
</feature>
<proteinExistence type="predicted"/>
<dbReference type="AlphaFoldDB" id="A0A1X0ZQ77"/>
<feature type="transmembrane region" description="Helical" evidence="7">
    <location>
        <begin position="141"/>
        <end position="165"/>
    </location>
</feature>
<dbReference type="PANTHER" id="PTHR30509:SF9">
    <property type="entry name" value="MULTIDRUG RESISTANCE PROTEIN MDTO"/>
    <property type="match status" value="1"/>
</dbReference>
<evidence type="ECO:0000256" key="1">
    <source>
        <dbReference type="ARBA" id="ARBA00004651"/>
    </source>
</evidence>
<evidence type="ECO:0000256" key="6">
    <source>
        <dbReference type="ARBA" id="ARBA00023136"/>
    </source>
</evidence>
<feature type="transmembrane region" description="Helical" evidence="7">
    <location>
        <begin position="438"/>
        <end position="456"/>
    </location>
</feature>
<dbReference type="Proteomes" id="UP000193675">
    <property type="component" value="Unassembled WGS sequence"/>
</dbReference>
<keyword evidence="5 7" id="KW-1133">Transmembrane helix</keyword>
<evidence type="ECO:0000256" key="3">
    <source>
        <dbReference type="ARBA" id="ARBA00022475"/>
    </source>
</evidence>
<keyword evidence="3" id="KW-1003">Cell membrane</keyword>
<keyword evidence="2" id="KW-0813">Transport</keyword>
<accession>A0A1X0ZQ77</accession>
<sequence>MGPLISYFKLALNPGRGVLLFALRTLVAGLLCLYLAFIFDLEQPKWALMTVIIISLPLAGMTLKRSFAQVLGTAAGAAVAVAIMALFPQAPMPFIVCLSLWLAFCTAGGTLLRYTDSHAFVLSGFTAVVVAMLAVPEPDGIFLLAITRLTETLLAVVCVAVVSLLTARPQAVAQGYFNKVDSLVKLIARHAAEVVRTEEDEAAFRQRQAQLIAEISALEGLRRHLYFDAPHLRSADGLVQLLANQLVLLVSRLLVLRQQRELIKQHWQGPLPADIQLLRLAELDSLDALARDGVALSASGRKAIRSLHQGFDQAADRAEFLNEPLPPRMRSLAWALRWEQARLLQQLDELIELNEAIQQGRAASCPHDQGRVSALHLDFRLAGMNAVRAFLALFLAGWLWVETAWDGARSGVILIGVMCSLMATLPRPLLASQNYNRGLLVALVLSALYQFALLPIFTDFEMLALCLAPLLYLAAVGLANPMTAGIGMGIGLISLLMIGPQNVGTYHNSAIQWFEFAGGYVVAGVLAMVVFALVFPFNAAKRMARLFRLTRDDVYRQVTEGNGLTHQFDFESRTLDRLSAMIGLLPAATDPRSRELFDCSLVCPALAIALVQARTQCVTSVALPEGTKARLGLVLQEMAEVIGGQRQVDIDGLLREAEQVGLALDALHEAHLDADREALRRLFILRVALSVAGQLLQRYRSVLAGPAPLPEKEGAHAH</sequence>
<feature type="transmembrane region" description="Helical" evidence="7">
    <location>
        <begin position="93"/>
        <end position="112"/>
    </location>
</feature>
<evidence type="ECO:0000313" key="9">
    <source>
        <dbReference type="Proteomes" id="UP000193675"/>
    </source>
</evidence>
<dbReference type="PANTHER" id="PTHR30509">
    <property type="entry name" value="P-HYDROXYBENZOIC ACID EFFLUX PUMP SUBUNIT-RELATED"/>
    <property type="match status" value="1"/>
</dbReference>
<keyword evidence="4 7" id="KW-0812">Transmembrane</keyword>
<comment type="subcellular location">
    <subcellularLocation>
        <location evidence="1">Cell membrane</location>
        <topology evidence="1">Multi-pass membrane protein</topology>
    </subcellularLocation>
</comment>
<dbReference type="InterPro" id="IPR006726">
    <property type="entry name" value="PHBA_efflux_AaeB/fusaric-R"/>
</dbReference>
<feature type="transmembrane region" description="Helical" evidence="7">
    <location>
        <begin position="45"/>
        <end position="63"/>
    </location>
</feature>
<feature type="transmembrane region" description="Helical" evidence="7">
    <location>
        <begin position="407"/>
        <end position="426"/>
    </location>
</feature>
<feature type="transmembrane region" description="Helical" evidence="7">
    <location>
        <begin position="119"/>
        <end position="135"/>
    </location>
</feature>
<evidence type="ECO:0008006" key="10">
    <source>
        <dbReference type="Google" id="ProtNLM"/>
    </source>
</evidence>
<gene>
    <name evidence="8" type="ORF">B7H17_21500</name>
</gene>
<feature type="transmembrane region" description="Helical" evidence="7">
    <location>
        <begin position="486"/>
        <end position="504"/>
    </location>
</feature>
<evidence type="ECO:0000256" key="5">
    <source>
        <dbReference type="ARBA" id="ARBA00022989"/>
    </source>
</evidence>
<dbReference type="OrthoDB" id="9807111at2"/>
<keyword evidence="6 7" id="KW-0472">Membrane</keyword>
<reference evidence="8 9" key="1">
    <citation type="submission" date="2017-04" db="EMBL/GenBank/DDBJ databases">
        <title>Presence of VIM-2 positive Pseudomonas species in chickens and their surrounding environment.</title>
        <authorList>
            <person name="Zhang R."/>
        </authorList>
    </citation>
    <scope>NUCLEOTIDE SEQUENCE [LARGE SCALE GENOMIC DNA]</scope>
    <source>
        <strain evidence="8 9">DZ-C18</strain>
    </source>
</reference>
<feature type="transmembrane region" description="Helical" evidence="7">
    <location>
        <begin position="516"/>
        <end position="539"/>
    </location>
</feature>
<name>A0A1X0ZQ77_PSEPU</name>
<feature type="transmembrane region" description="Helical" evidence="7">
    <location>
        <begin position="21"/>
        <end position="39"/>
    </location>
</feature>
<evidence type="ECO:0000313" key="8">
    <source>
        <dbReference type="EMBL" id="ORL61160.1"/>
    </source>
</evidence>
<organism evidence="8 9">
    <name type="scientific">Pseudomonas putida</name>
    <name type="common">Arthrobacter siderocapsulatus</name>
    <dbReference type="NCBI Taxonomy" id="303"/>
    <lineage>
        <taxon>Bacteria</taxon>
        <taxon>Pseudomonadati</taxon>
        <taxon>Pseudomonadota</taxon>
        <taxon>Gammaproteobacteria</taxon>
        <taxon>Pseudomonadales</taxon>
        <taxon>Pseudomonadaceae</taxon>
        <taxon>Pseudomonas</taxon>
    </lineage>
</organism>
<dbReference type="Pfam" id="PF04632">
    <property type="entry name" value="FUSC"/>
    <property type="match status" value="1"/>
</dbReference>
<evidence type="ECO:0000256" key="2">
    <source>
        <dbReference type="ARBA" id="ARBA00022448"/>
    </source>
</evidence>